<feature type="signal peptide" evidence="7">
    <location>
        <begin position="1"/>
        <end position="27"/>
    </location>
</feature>
<dbReference type="SMART" id="SM00020">
    <property type="entry name" value="Tryp_SPc"/>
    <property type="match status" value="1"/>
</dbReference>
<dbReference type="EnsemblMetazoa" id="GPAI022875-RA">
    <property type="protein sequence ID" value="GPAI022875-PA"/>
    <property type="gene ID" value="GPAI022875"/>
</dbReference>
<evidence type="ECO:0000256" key="2">
    <source>
        <dbReference type="ARBA" id="ARBA00022837"/>
    </source>
</evidence>
<evidence type="ECO:0000256" key="7">
    <source>
        <dbReference type="SAM" id="SignalP"/>
    </source>
</evidence>
<feature type="chain" id="PRO_5008403134" description="Peptidase S1 domain-containing protein" evidence="7">
    <location>
        <begin position="28"/>
        <end position="347"/>
    </location>
</feature>
<keyword evidence="4" id="KW-1015">Disulfide bond</keyword>
<keyword evidence="1 7" id="KW-0732">Signal</keyword>
<dbReference type="InterPro" id="IPR051487">
    <property type="entry name" value="Ser/Thr_Proteases_Immune/Dev"/>
</dbReference>
<evidence type="ECO:0000313" key="9">
    <source>
        <dbReference type="EnsemblMetazoa" id="GPAI022875-PA"/>
    </source>
</evidence>
<dbReference type="FunFam" id="2.40.10.10:FF:000028">
    <property type="entry name" value="Serine protease easter"/>
    <property type="match status" value="1"/>
</dbReference>
<dbReference type="InterPro" id="IPR009003">
    <property type="entry name" value="Peptidase_S1_PA"/>
</dbReference>
<dbReference type="GO" id="GO:0006508">
    <property type="term" value="P:proteolysis"/>
    <property type="evidence" value="ECO:0007669"/>
    <property type="project" value="InterPro"/>
</dbReference>
<reference evidence="10" key="1">
    <citation type="submission" date="2014-03" db="EMBL/GenBank/DDBJ databases">
        <authorList>
            <person name="Aksoy S."/>
            <person name="Warren W."/>
            <person name="Wilson R.K."/>
        </authorList>
    </citation>
    <scope>NUCLEOTIDE SEQUENCE [LARGE SCALE GENOMIC DNA]</scope>
    <source>
        <strain evidence="10">IAEA</strain>
    </source>
</reference>
<dbReference type="STRING" id="7398.A0A1A9ZRM4"/>
<sequence length="347" mass="39696">MRLQQSVLFIAYAYSAFLVLETDQAQATTTVRTELKKSTPQTTGLGNVLPEPPYCGHDFTGNKIMSNIVTLGQYPWMALLGYKNGKWKIQLEDRWRRTFYSFFLSFCLLSLMNNIDNGDEQFMCGGSLIHPRYVLTVAHCVIDNFGKKGNGLSKIRLGEHDLNQEIDCVYNECSEKPSDLSYEDIIIYPNYDHRSHQNDIALIRLADKVNFTQFILPICLPLTETRLNLTGGEFLIAATWDRLDANAKVKSHKRVSVVEHTDCVNRYREHDFQLTTSQICAASNVSKDNCAGDSGNPLMRMAYTNHSHHWYLEGVLSFGYRCGFQGWPVVYTRVADYVDWIQQNIKE</sequence>
<dbReference type="Pfam" id="PF00089">
    <property type="entry name" value="Trypsin"/>
    <property type="match status" value="1"/>
</dbReference>
<evidence type="ECO:0000256" key="5">
    <source>
        <dbReference type="ARBA" id="ARBA00023180"/>
    </source>
</evidence>
<feature type="domain" description="Peptidase S1" evidence="8">
    <location>
        <begin position="59"/>
        <end position="346"/>
    </location>
</feature>
<dbReference type="SUPFAM" id="SSF50494">
    <property type="entry name" value="Trypsin-like serine proteases"/>
    <property type="match status" value="1"/>
</dbReference>
<proteinExistence type="inferred from homology"/>
<dbReference type="Proteomes" id="UP000092445">
    <property type="component" value="Unassembled WGS sequence"/>
</dbReference>
<evidence type="ECO:0000256" key="6">
    <source>
        <dbReference type="ARBA" id="ARBA00024195"/>
    </source>
</evidence>
<dbReference type="GO" id="GO:0004252">
    <property type="term" value="F:serine-type endopeptidase activity"/>
    <property type="evidence" value="ECO:0007669"/>
    <property type="project" value="InterPro"/>
</dbReference>
<comment type="similarity">
    <text evidence="6">Belongs to the peptidase S1 family. CLIP subfamily.</text>
</comment>
<dbReference type="PRINTS" id="PR00722">
    <property type="entry name" value="CHYMOTRYPSIN"/>
</dbReference>
<dbReference type="PROSITE" id="PS50240">
    <property type="entry name" value="TRYPSIN_DOM"/>
    <property type="match status" value="1"/>
</dbReference>
<dbReference type="InterPro" id="IPR043504">
    <property type="entry name" value="Peptidase_S1_PA_chymotrypsin"/>
</dbReference>
<evidence type="ECO:0000256" key="4">
    <source>
        <dbReference type="ARBA" id="ARBA00023157"/>
    </source>
</evidence>
<keyword evidence="2" id="KW-0106">Calcium</keyword>
<keyword evidence="10" id="KW-1185">Reference proteome</keyword>
<protein>
    <recommendedName>
        <fullName evidence="8">Peptidase S1 domain-containing protein</fullName>
    </recommendedName>
</protein>
<name>A0A1A9ZRM4_GLOPL</name>
<keyword evidence="5" id="KW-0325">Glycoprotein</keyword>
<dbReference type="CDD" id="cd00190">
    <property type="entry name" value="Tryp_SPc"/>
    <property type="match status" value="1"/>
</dbReference>
<evidence type="ECO:0000256" key="1">
    <source>
        <dbReference type="ARBA" id="ARBA00022729"/>
    </source>
</evidence>
<organism evidence="9 10">
    <name type="scientific">Glossina pallidipes</name>
    <name type="common">Tsetse fly</name>
    <dbReference type="NCBI Taxonomy" id="7398"/>
    <lineage>
        <taxon>Eukaryota</taxon>
        <taxon>Metazoa</taxon>
        <taxon>Ecdysozoa</taxon>
        <taxon>Arthropoda</taxon>
        <taxon>Hexapoda</taxon>
        <taxon>Insecta</taxon>
        <taxon>Pterygota</taxon>
        <taxon>Neoptera</taxon>
        <taxon>Endopterygota</taxon>
        <taxon>Diptera</taxon>
        <taxon>Brachycera</taxon>
        <taxon>Muscomorpha</taxon>
        <taxon>Hippoboscoidea</taxon>
        <taxon>Glossinidae</taxon>
        <taxon>Glossina</taxon>
    </lineage>
</organism>
<keyword evidence="3" id="KW-0865">Zymogen</keyword>
<accession>A0A1A9ZRM4</accession>
<evidence type="ECO:0000259" key="8">
    <source>
        <dbReference type="PROSITE" id="PS50240"/>
    </source>
</evidence>
<dbReference type="PANTHER" id="PTHR24256">
    <property type="entry name" value="TRYPTASE-RELATED"/>
    <property type="match status" value="1"/>
</dbReference>
<dbReference type="AlphaFoldDB" id="A0A1A9ZRM4"/>
<dbReference type="InterPro" id="IPR001254">
    <property type="entry name" value="Trypsin_dom"/>
</dbReference>
<evidence type="ECO:0000256" key="3">
    <source>
        <dbReference type="ARBA" id="ARBA00023145"/>
    </source>
</evidence>
<dbReference type="VEuPathDB" id="VectorBase:GPAI022875"/>
<reference evidence="9" key="2">
    <citation type="submission" date="2020-05" db="UniProtKB">
        <authorList>
            <consortium name="EnsemblMetazoa"/>
        </authorList>
    </citation>
    <scope>IDENTIFICATION</scope>
    <source>
        <strain evidence="9">IAEA</strain>
    </source>
</reference>
<dbReference type="Gene3D" id="2.40.10.10">
    <property type="entry name" value="Trypsin-like serine proteases"/>
    <property type="match status" value="2"/>
</dbReference>
<dbReference type="InterPro" id="IPR001314">
    <property type="entry name" value="Peptidase_S1A"/>
</dbReference>
<evidence type="ECO:0000313" key="10">
    <source>
        <dbReference type="Proteomes" id="UP000092445"/>
    </source>
</evidence>